<name>A0ACA9LYK8_9GLOM</name>
<evidence type="ECO:0000313" key="1">
    <source>
        <dbReference type="EMBL" id="CAG8556193.1"/>
    </source>
</evidence>
<comment type="caution">
    <text evidence="1">The sequence shown here is derived from an EMBL/GenBank/DDBJ whole genome shotgun (WGS) entry which is preliminary data.</text>
</comment>
<dbReference type="EMBL" id="CAJVPM010008572">
    <property type="protein sequence ID" value="CAG8556193.1"/>
    <property type="molecule type" value="Genomic_DNA"/>
</dbReference>
<dbReference type="Proteomes" id="UP000789860">
    <property type="component" value="Unassembled WGS sequence"/>
</dbReference>
<feature type="non-terminal residue" evidence="1">
    <location>
        <position position="1"/>
    </location>
</feature>
<evidence type="ECO:0000313" key="2">
    <source>
        <dbReference type="Proteomes" id="UP000789860"/>
    </source>
</evidence>
<accession>A0ACA9LYK8</accession>
<protein>
    <submittedName>
        <fullName evidence="1">2912_t:CDS:1</fullName>
    </submittedName>
</protein>
<reference evidence="1" key="1">
    <citation type="submission" date="2021-06" db="EMBL/GenBank/DDBJ databases">
        <authorList>
            <person name="Kallberg Y."/>
            <person name="Tangrot J."/>
            <person name="Rosling A."/>
        </authorList>
    </citation>
    <scope>NUCLEOTIDE SEQUENCE</scope>
    <source>
        <strain evidence="1">AU212A</strain>
    </source>
</reference>
<gene>
    <name evidence="1" type="ORF">SCALOS_LOCUS5348</name>
</gene>
<keyword evidence="2" id="KW-1185">Reference proteome</keyword>
<organism evidence="1 2">
    <name type="scientific">Scutellospora calospora</name>
    <dbReference type="NCBI Taxonomy" id="85575"/>
    <lineage>
        <taxon>Eukaryota</taxon>
        <taxon>Fungi</taxon>
        <taxon>Fungi incertae sedis</taxon>
        <taxon>Mucoromycota</taxon>
        <taxon>Glomeromycotina</taxon>
        <taxon>Glomeromycetes</taxon>
        <taxon>Diversisporales</taxon>
        <taxon>Gigasporaceae</taxon>
        <taxon>Scutellospora</taxon>
    </lineage>
</organism>
<sequence>WLKRTEFHNLQSVLYMDRRGRNTGSPSSSSPVLSRWNTNDFDDRRVCFKPNTRGVALYVAGALFGIGWWEFIDALIYTAINKDAIFSDISFEDYICGILSTIGMF</sequence>
<proteinExistence type="predicted"/>
<feature type="non-terminal residue" evidence="1">
    <location>
        <position position="105"/>
    </location>
</feature>